<organism evidence="5">
    <name type="scientific">Tetraodon nigroviridis</name>
    <name type="common">Spotted green pufferfish</name>
    <name type="synonym">Chelonodon nigroviridis</name>
    <dbReference type="NCBI Taxonomy" id="99883"/>
    <lineage>
        <taxon>Eukaryota</taxon>
        <taxon>Metazoa</taxon>
        <taxon>Chordata</taxon>
        <taxon>Craniata</taxon>
        <taxon>Vertebrata</taxon>
        <taxon>Euteleostomi</taxon>
        <taxon>Actinopterygii</taxon>
        <taxon>Neopterygii</taxon>
        <taxon>Teleostei</taxon>
        <taxon>Neoteleostei</taxon>
        <taxon>Acanthomorphata</taxon>
        <taxon>Eupercaria</taxon>
        <taxon>Tetraodontiformes</taxon>
        <taxon>Tetradontoidea</taxon>
        <taxon>Tetraodontidae</taxon>
        <taxon>Tetraodon</taxon>
    </lineage>
</organism>
<dbReference type="PROSITE" id="PS50904">
    <property type="entry name" value="PRELI_MSF1"/>
    <property type="match status" value="1"/>
</dbReference>
<dbReference type="PANTHER" id="PTHR23324">
    <property type="entry name" value="SEC14 RELATED PROTEIN"/>
    <property type="match status" value="1"/>
</dbReference>
<dbReference type="SMART" id="SM01100">
    <property type="entry name" value="CRAL_TRIO_N"/>
    <property type="match status" value="1"/>
</dbReference>
<name>Q4SUF0_TETNG</name>
<feature type="non-terminal residue" evidence="5">
    <location>
        <position position="832"/>
    </location>
</feature>
<dbReference type="PROSITE" id="PS50191">
    <property type="entry name" value="CRAL_TRIO"/>
    <property type="match status" value="1"/>
</dbReference>
<evidence type="ECO:0000259" key="2">
    <source>
        <dbReference type="PROSITE" id="PS50191"/>
    </source>
</evidence>
<dbReference type="InterPro" id="IPR011074">
    <property type="entry name" value="CRAL/TRIO_N_dom"/>
</dbReference>
<dbReference type="InterPro" id="IPR036273">
    <property type="entry name" value="CRAL/TRIO_N_dom_sf"/>
</dbReference>
<dbReference type="InterPro" id="IPR006797">
    <property type="entry name" value="PRELI/MSF1_dom"/>
</dbReference>
<dbReference type="CDD" id="cd00170">
    <property type="entry name" value="SEC14"/>
    <property type="match status" value="1"/>
</dbReference>
<dbReference type="PROSITE" id="PS50866">
    <property type="entry name" value="GOLD"/>
    <property type="match status" value="1"/>
</dbReference>
<comment type="caution">
    <text evidence="5">The sequence shown here is derived from an EMBL/GenBank/DDBJ whole genome shotgun (WGS) entry which is preliminary data.</text>
</comment>
<dbReference type="AlphaFoldDB" id="Q4SUF0"/>
<proteinExistence type="predicted"/>
<feature type="compositionally biased region" description="Low complexity" evidence="1">
    <location>
        <begin position="242"/>
        <end position="270"/>
    </location>
</feature>
<dbReference type="InterPro" id="IPR051064">
    <property type="entry name" value="SEC14/CRAL-TRIO_domain"/>
</dbReference>
<reference evidence="5" key="2">
    <citation type="submission" date="2004-02" db="EMBL/GenBank/DDBJ databases">
        <authorList>
            <consortium name="Genoscope"/>
            <consortium name="Whitehead Institute Centre for Genome Research"/>
        </authorList>
    </citation>
    <scope>NUCLEOTIDE SEQUENCE</scope>
</reference>
<dbReference type="SUPFAM" id="SSF52087">
    <property type="entry name" value="CRAL/TRIO domain"/>
    <property type="match status" value="2"/>
</dbReference>
<dbReference type="InterPro" id="IPR036865">
    <property type="entry name" value="CRAL-TRIO_dom_sf"/>
</dbReference>
<dbReference type="Pfam" id="PF04707">
    <property type="entry name" value="PRELI"/>
    <property type="match status" value="1"/>
</dbReference>
<dbReference type="Gene3D" id="3.40.525.10">
    <property type="entry name" value="CRAL-TRIO lipid binding domain"/>
    <property type="match status" value="2"/>
</dbReference>
<dbReference type="GO" id="GO:0005829">
    <property type="term" value="C:cytosol"/>
    <property type="evidence" value="ECO:0007669"/>
    <property type="project" value="TreeGrafter"/>
</dbReference>
<feature type="region of interest" description="Disordered" evidence="1">
    <location>
        <begin position="1"/>
        <end position="22"/>
    </location>
</feature>
<dbReference type="Pfam" id="PF00650">
    <property type="entry name" value="CRAL_TRIO"/>
    <property type="match status" value="1"/>
</dbReference>
<feature type="domain" description="GOLD" evidence="3">
    <location>
        <begin position="647"/>
        <end position="824"/>
    </location>
</feature>
<dbReference type="InterPro" id="IPR036598">
    <property type="entry name" value="GOLD_dom_sf"/>
</dbReference>
<dbReference type="GO" id="GO:0039552">
    <property type="term" value="F:RIG-I binding"/>
    <property type="evidence" value="ECO:0007669"/>
    <property type="project" value="TreeGrafter"/>
</dbReference>
<feature type="domain" description="PRELI/MSF1" evidence="4">
    <location>
        <begin position="56"/>
        <end position="228"/>
    </location>
</feature>
<dbReference type="InterPro" id="IPR009038">
    <property type="entry name" value="GOLD_dom"/>
</dbReference>
<dbReference type="PANTHER" id="PTHR23324:SF51">
    <property type="entry name" value="SEC14-LIKE PROTEIN 1"/>
    <property type="match status" value="1"/>
</dbReference>
<gene>
    <name evidence="5" type="ORF">GSTENG00012496001</name>
</gene>
<evidence type="ECO:0000259" key="4">
    <source>
        <dbReference type="PROSITE" id="PS50904"/>
    </source>
</evidence>
<dbReference type="EMBL" id="CAAE01013961">
    <property type="protein sequence ID" value="CAF95732.1"/>
    <property type="molecule type" value="Genomic_DNA"/>
</dbReference>
<dbReference type="Pfam" id="PF03765">
    <property type="entry name" value="CRAL_TRIO_N"/>
    <property type="match status" value="1"/>
</dbReference>
<evidence type="ECO:0000259" key="3">
    <source>
        <dbReference type="PROSITE" id="PS50866"/>
    </source>
</evidence>
<evidence type="ECO:0000313" key="5">
    <source>
        <dbReference type="EMBL" id="CAF95732.1"/>
    </source>
</evidence>
<sequence>MADGSQQASPPQQPVYSAASQQPAGCVLHLQALRGSGPGPQEPDVGGEPGGVAMVQKYQSPVRVYKQPFELVMAAYERRFPTCHLIPMFVASDVISQETSEDGSSHRIQRRCALDVDAPRLLKRIAGVDYVYFIQKNSLDRRERTLHIESHNETFSNRVIIHETCCYSVHPENEDWTCFEQSASLDIKSFFGFESTVEKIAMKQYASSIKKGKEIIEFYLKQLEDEGIHHVPRWAPSSLPGAAPRPSSLSVSPPLLPTPASTPSASASQPGEGKDAAAQDSGVAPADGLADILAAAPEDKLDADYIKRYLGDLTPLQESCLIRLRKWLQESHKGKIPKDEHILRFLRARDFNMDKAREILCQSLTWRKQHQVDYLLDTWSSPQVLQDYYTGGWHHHDRDGRPLYILRLGHMDTKGLVRALGEESLLRHVLSINEEGLRRCEENTKVFGRPISCWTCLVDLEGLNMRHLWRPGVKALLRIIEVVEANYPETLGRLLILRAPRVFPVLWTLVRPRRSPAGPLWSPATKARVTGKAGSALVDLRSDVSQSHPQVSPFIDENTRKKFLIYAGNDYQGPGGLVDYIDKEVIPDFLGGECMVSVWGSEGPPRQQDTEARRVCPQCEVPEGGLVPKSMYRTPEELENEDVRLWTETIYQSASVFKGAPHEVLIQIIDAASVITWDFDICKGDVVFNIYHSKRAPQLPRKDPLGAHGISSPGVNNVQLIDKSWTLGQDYSMVESPLTCKEGESVQVGGASSGAASCLLSGSSSPPSLPQGSHITRWPGFYILQWRFHNTPACAATNLPRVDDVLATLQVSSHKCKVMYYTELLGSEDFRS</sequence>
<dbReference type="InterPro" id="IPR001251">
    <property type="entry name" value="CRAL-TRIO_dom"/>
</dbReference>
<dbReference type="GO" id="GO:0039536">
    <property type="term" value="P:negative regulation of RIG-I signaling pathway"/>
    <property type="evidence" value="ECO:0007669"/>
    <property type="project" value="TreeGrafter"/>
</dbReference>
<dbReference type="SUPFAM" id="SSF101576">
    <property type="entry name" value="Supernatant protein factor (SPF), C-terminal domain"/>
    <property type="match status" value="1"/>
</dbReference>
<protein>
    <submittedName>
        <fullName evidence="5">(spotted green pufferfish) hypothetical protein</fullName>
    </submittedName>
</protein>
<dbReference type="OrthoDB" id="30289at2759"/>
<reference evidence="5" key="1">
    <citation type="journal article" date="2004" name="Nature">
        <title>Genome duplication in the teleost fish Tetraodon nigroviridis reveals the early vertebrate proto-karyotype.</title>
        <authorList>
            <person name="Jaillon O."/>
            <person name="Aury J.-M."/>
            <person name="Brunet F."/>
            <person name="Petit J.-L."/>
            <person name="Stange-Thomann N."/>
            <person name="Mauceli E."/>
            <person name="Bouneau L."/>
            <person name="Fischer C."/>
            <person name="Ozouf-Costaz C."/>
            <person name="Bernot A."/>
            <person name="Nicaud S."/>
            <person name="Jaffe D."/>
            <person name="Fisher S."/>
            <person name="Lutfalla G."/>
            <person name="Dossat C."/>
            <person name="Segurens B."/>
            <person name="Dasilva C."/>
            <person name="Salanoubat M."/>
            <person name="Levy M."/>
            <person name="Boudet N."/>
            <person name="Castellano S."/>
            <person name="Anthouard V."/>
            <person name="Jubin C."/>
            <person name="Castelli V."/>
            <person name="Katinka M."/>
            <person name="Vacherie B."/>
            <person name="Biemont C."/>
            <person name="Skalli Z."/>
            <person name="Cattolico L."/>
            <person name="Poulain J."/>
            <person name="De Berardinis V."/>
            <person name="Cruaud C."/>
            <person name="Duprat S."/>
            <person name="Brottier P."/>
            <person name="Coutanceau J.-P."/>
            <person name="Gouzy J."/>
            <person name="Parra G."/>
            <person name="Lardier G."/>
            <person name="Chapple C."/>
            <person name="McKernan K.J."/>
            <person name="McEwan P."/>
            <person name="Bosak S."/>
            <person name="Kellis M."/>
            <person name="Volff J.-N."/>
            <person name="Guigo R."/>
            <person name="Zody M.C."/>
            <person name="Mesirov J."/>
            <person name="Lindblad-Toh K."/>
            <person name="Birren B."/>
            <person name="Nusbaum C."/>
            <person name="Kahn D."/>
            <person name="Robinson-Rechavi M."/>
            <person name="Laudet V."/>
            <person name="Schachter V."/>
            <person name="Quetier F."/>
            <person name="Saurin W."/>
            <person name="Scarpelli C."/>
            <person name="Wincker P."/>
            <person name="Lander E.S."/>
            <person name="Weissenbach J."/>
            <person name="Roest Crollius H."/>
        </authorList>
    </citation>
    <scope>NUCLEOTIDE SEQUENCE [LARGE SCALE GENOMIC DNA]</scope>
</reference>
<feature type="region of interest" description="Disordered" evidence="1">
    <location>
        <begin position="239"/>
        <end position="282"/>
    </location>
</feature>
<dbReference type="KEGG" id="tng:GSTEN00012496G001"/>
<dbReference type="SUPFAM" id="SSF46938">
    <property type="entry name" value="CRAL/TRIO N-terminal domain"/>
    <property type="match status" value="1"/>
</dbReference>
<evidence type="ECO:0000256" key="1">
    <source>
        <dbReference type="SAM" id="MobiDB-lite"/>
    </source>
</evidence>
<feature type="domain" description="CRAL-TRIO" evidence="2">
    <location>
        <begin position="381"/>
        <end position="598"/>
    </location>
</feature>
<dbReference type="SMART" id="SM00516">
    <property type="entry name" value="SEC14"/>
    <property type="match status" value="1"/>
</dbReference>
<accession>Q4SUF0</accession>